<dbReference type="RefSeq" id="WP_058240545.1">
    <property type="nucleotide sequence ID" value="NZ_CYPW01000027.1"/>
</dbReference>
<dbReference type="Proteomes" id="UP000054823">
    <property type="component" value="Unassembled WGS sequence"/>
</dbReference>
<evidence type="ECO:0000256" key="7">
    <source>
        <dbReference type="ARBA" id="ARBA00023237"/>
    </source>
</evidence>
<keyword evidence="9" id="KW-1185">Reference proteome</keyword>
<evidence type="ECO:0000256" key="2">
    <source>
        <dbReference type="ARBA" id="ARBA00008163"/>
    </source>
</evidence>
<dbReference type="SUPFAM" id="SSF56935">
    <property type="entry name" value="Porins"/>
    <property type="match status" value="1"/>
</dbReference>
<comment type="subcellular location">
    <subcellularLocation>
        <location evidence="1">Cell outer membrane</location>
        <topology evidence="1">Multi-pass membrane protein</topology>
    </subcellularLocation>
</comment>
<evidence type="ECO:0000256" key="4">
    <source>
        <dbReference type="ARBA" id="ARBA00022692"/>
    </source>
</evidence>
<evidence type="ECO:0000313" key="8">
    <source>
        <dbReference type="EMBL" id="CUH53382.1"/>
    </source>
</evidence>
<dbReference type="InterPro" id="IPR005017">
    <property type="entry name" value="OMPP1/FadL/TodX"/>
</dbReference>
<evidence type="ECO:0000256" key="3">
    <source>
        <dbReference type="ARBA" id="ARBA00022452"/>
    </source>
</evidence>
<dbReference type="OrthoDB" id="6679728at2"/>
<keyword evidence="3" id="KW-1134">Transmembrane beta strand</keyword>
<accession>A0A0P1FEH3</accession>
<dbReference type="Pfam" id="PF03349">
    <property type="entry name" value="Toluene_X"/>
    <property type="match status" value="1"/>
</dbReference>
<dbReference type="GO" id="GO:0009279">
    <property type="term" value="C:cell outer membrane"/>
    <property type="evidence" value="ECO:0007669"/>
    <property type="project" value="UniProtKB-SubCell"/>
</dbReference>
<comment type="similarity">
    <text evidence="2">Belongs to the OmpP1/FadL family.</text>
</comment>
<keyword evidence="4" id="KW-0812">Transmembrane</keyword>
<keyword evidence="6" id="KW-0472">Membrane</keyword>
<evidence type="ECO:0000313" key="9">
    <source>
        <dbReference type="Proteomes" id="UP000054823"/>
    </source>
</evidence>
<dbReference type="AlphaFoldDB" id="A0A0P1FEH3"/>
<dbReference type="Gene3D" id="2.40.160.60">
    <property type="entry name" value="Outer membrane protein transport protein (OMPP1/FadL/TodX)"/>
    <property type="match status" value="1"/>
</dbReference>
<reference evidence="8 9" key="1">
    <citation type="submission" date="2015-09" db="EMBL/GenBank/DDBJ databases">
        <authorList>
            <consortium name="Swine Surveillance"/>
        </authorList>
    </citation>
    <scope>NUCLEOTIDE SEQUENCE [LARGE SCALE GENOMIC DNA]</scope>
    <source>
        <strain evidence="8 9">CECT 7688</strain>
    </source>
</reference>
<dbReference type="PANTHER" id="PTHR35093:SF8">
    <property type="entry name" value="OUTER MEMBRANE PROTEIN NMB0088-RELATED"/>
    <property type="match status" value="1"/>
</dbReference>
<dbReference type="STRING" id="321267.SHM7688_02836"/>
<proteinExistence type="inferred from homology"/>
<evidence type="ECO:0000256" key="1">
    <source>
        <dbReference type="ARBA" id="ARBA00004571"/>
    </source>
</evidence>
<name>A0A0P1FEH3_9RHOB</name>
<evidence type="ECO:0000256" key="6">
    <source>
        <dbReference type="ARBA" id="ARBA00023136"/>
    </source>
</evidence>
<gene>
    <name evidence="8" type="ORF">SHM7688_02836</name>
</gene>
<evidence type="ECO:0000256" key="5">
    <source>
        <dbReference type="ARBA" id="ARBA00022729"/>
    </source>
</evidence>
<dbReference type="EMBL" id="CYPW01000027">
    <property type="protein sequence ID" value="CUH53382.1"/>
    <property type="molecule type" value="Genomic_DNA"/>
</dbReference>
<sequence length="368" mass="39763">MKQALKGAIAFAMVGGVAQAGGLDRSGQGVNILFEEGDYLQVTFITTSPRVDGTSAVGNSYDVVETYSTPSFSYKHEITDKIDVALIYDRPYGAHVRYTNGPFVPGFAEINSRSLLGLVQYEFDNGFSLHGGLRGVKTEGEILSSPRPSFATGFLEGKTQFDWSGVVGLAYEKPEIALRVALTYWSSFDNGFDATYAPLTGLTPEGLPQFGPASAQSFDVEFPESINLDFQTGIAPKTLLFGSVKWVGWEGFNLTTPQGTWVDFTDDIFTYSLGVGREITDKLSLAVSLGYETEAAKPTTSLLSPTTGYQSLTVGGTYALSEHLNFSAGLTYAQLGDQYFEIPASGGQRVDFTDNDLWAVGVRVGVRF</sequence>
<keyword evidence="5" id="KW-0732">Signal</keyword>
<organism evidence="8 9">
    <name type="scientific">Shimia marina</name>
    <dbReference type="NCBI Taxonomy" id="321267"/>
    <lineage>
        <taxon>Bacteria</taxon>
        <taxon>Pseudomonadati</taxon>
        <taxon>Pseudomonadota</taxon>
        <taxon>Alphaproteobacteria</taxon>
        <taxon>Rhodobacterales</taxon>
        <taxon>Roseobacteraceae</taxon>
    </lineage>
</organism>
<dbReference type="GO" id="GO:0015483">
    <property type="term" value="F:long-chain fatty acid transporting porin activity"/>
    <property type="evidence" value="ECO:0007669"/>
    <property type="project" value="TreeGrafter"/>
</dbReference>
<keyword evidence="7" id="KW-0998">Cell outer membrane</keyword>
<protein>
    <submittedName>
        <fullName evidence="8">Outer membrane protein transport protein (OMPP1/FadL/TodX)</fullName>
    </submittedName>
</protein>
<dbReference type="PANTHER" id="PTHR35093">
    <property type="entry name" value="OUTER MEMBRANE PROTEIN NMB0088-RELATED"/>
    <property type="match status" value="1"/>
</dbReference>